<evidence type="ECO:0000313" key="3">
    <source>
        <dbReference type="Proteomes" id="UP000053989"/>
    </source>
</evidence>
<dbReference type="GO" id="GO:0004672">
    <property type="term" value="F:protein kinase activity"/>
    <property type="evidence" value="ECO:0007669"/>
    <property type="project" value="InterPro"/>
</dbReference>
<dbReference type="EMBL" id="KN822117">
    <property type="protein sequence ID" value="KIM56407.1"/>
    <property type="molecule type" value="Genomic_DNA"/>
</dbReference>
<dbReference type="GO" id="GO:0005524">
    <property type="term" value="F:ATP binding"/>
    <property type="evidence" value="ECO:0007669"/>
    <property type="project" value="InterPro"/>
</dbReference>
<dbReference type="SUPFAM" id="SSF56112">
    <property type="entry name" value="Protein kinase-like (PK-like)"/>
    <property type="match status" value="1"/>
</dbReference>
<dbReference type="Gene3D" id="1.10.510.10">
    <property type="entry name" value="Transferase(Phosphotransferase) domain 1"/>
    <property type="match status" value="1"/>
</dbReference>
<gene>
    <name evidence="2" type="ORF">SCLCIDRAFT_79839</name>
</gene>
<proteinExistence type="predicted"/>
<dbReference type="InterPro" id="IPR000719">
    <property type="entry name" value="Prot_kinase_dom"/>
</dbReference>
<reference evidence="3" key="2">
    <citation type="submission" date="2015-01" db="EMBL/GenBank/DDBJ databases">
        <title>Evolutionary Origins and Diversification of the Mycorrhizal Mutualists.</title>
        <authorList>
            <consortium name="DOE Joint Genome Institute"/>
            <consortium name="Mycorrhizal Genomics Consortium"/>
            <person name="Kohler A."/>
            <person name="Kuo A."/>
            <person name="Nagy L.G."/>
            <person name="Floudas D."/>
            <person name="Copeland A."/>
            <person name="Barry K.W."/>
            <person name="Cichocki N."/>
            <person name="Veneault-Fourrey C."/>
            <person name="LaButti K."/>
            <person name="Lindquist E.A."/>
            <person name="Lipzen A."/>
            <person name="Lundell T."/>
            <person name="Morin E."/>
            <person name="Murat C."/>
            <person name="Riley R."/>
            <person name="Ohm R."/>
            <person name="Sun H."/>
            <person name="Tunlid A."/>
            <person name="Henrissat B."/>
            <person name="Grigoriev I.V."/>
            <person name="Hibbett D.S."/>
            <person name="Martin F."/>
        </authorList>
    </citation>
    <scope>NUCLEOTIDE SEQUENCE [LARGE SCALE GENOMIC DNA]</scope>
    <source>
        <strain evidence="3">Foug A</strain>
    </source>
</reference>
<dbReference type="Proteomes" id="UP000053989">
    <property type="component" value="Unassembled WGS sequence"/>
</dbReference>
<evidence type="ECO:0000259" key="1">
    <source>
        <dbReference type="PROSITE" id="PS50011"/>
    </source>
</evidence>
<name>A0A0C2ZV73_9AGAM</name>
<organism evidence="2 3">
    <name type="scientific">Scleroderma citrinum Foug A</name>
    <dbReference type="NCBI Taxonomy" id="1036808"/>
    <lineage>
        <taxon>Eukaryota</taxon>
        <taxon>Fungi</taxon>
        <taxon>Dikarya</taxon>
        <taxon>Basidiomycota</taxon>
        <taxon>Agaricomycotina</taxon>
        <taxon>Agaricomycetes</taxon>
        <taxon>Agaricomycetidae</taxon>
        <taxon>Boletales</taxon>
        <taxon>Sclerodermatineae</taxon>
        <taxon>Sclerodermataceae</taxon>
        <taxon>Scleroderma</taxon>
    </lineage>
</organism>
<evidence type="ECO:0000313" key="2">
    <source>
        <dbReference type="EMBL" id="KIM56407.1"/>
    </source>
</evidence>
<reference evidence="2 3" key="1">
    <citation type="submission" date="2014-04" db="EMBL/GenBank/DDBJ databases">
        <authorList>
            <consortium name="DOE Joint Genome Institute"/>
            <person name="Kuo A."/>
            <person name="Kohler A."/>
            <person name="Nagy L.G."/>
            <person name="Floudas D."/>
            <person name="Copeland A."/>
            <person name="Barry K.W."/>
            <person name="Cichocki N."/>
            <person name="Veneault-Fourrey C."/>
            <person name="LaButti K."/>
            <person name="Lindquist E.A."/>
            <person name="Lipzen A."/>
            <person name="Lundell T."/>
            <person name="Morin E."/>
            <person name="Murat C."/>
            <person name="Sun H."/>
            <person name="Tunlid A."/>
            <person name="Henrissat B."/>
            <person name="Grigoriev I.V."/>
            <person name="Hibbett D.S."/>
            <person name="Martin F."/>
            <person name="Nordberg H.P."/>
            <person name="Cantor M.N."/>
            <person name="Hua S.X."/>
        </authorList>
    </citation>
    <scope>NUCLEOTIDE SEQUENCE [LARGE SCALE GENOMIC DNA]</scope>
    <source>
        <strain evidence="2 3">Foug A</strain>
    </source>
</reference>
<dbReference type="HOGENOM" id="CLU_138921_1_0_1"/>
<dbReference type="InterPro" id="IPR040976">
    <property type="entry name" value="Pkinase_fungal"/>
</dbReference>
<dbReference type="InParanoid" id="A0A0C2ZV73"/>
<dbReference type="AlphaFoldDB" id="A0A0C2ZV73"/>
<feature type="domain" description="Protein kinase" evidence="1">
    <location>
        <begin position="1"/>
        <end position="81"/>
    </location>
</feature>
<dbReference type="PROSITE" id="PS50011">
    <property type="entry name" value="PROTEIN_KINASE_DOM"/>
    <property type="match status" value="1"/>
</dbReference>
<protein>
    <recommendedName>
        <fullName evidence="1">Protein kinase domain-containing protein</fullName>
    </recommendedName>
</protein>
<accession>A0A0C2ZV73</accession>
<keyword evidence="3" id="KW-1185">Reference proteome</keyword>
<dbReference type="InterPro" id="IPR011009">
    <property type="entry name" value="Kinase-like_dom_sf"/>
</dbReference>
<feature type="non-terminal residue" evidence="2">
    <location>
        <position position="81"/>
    </location>
</feature>
<dbReference type="PANTHER" id="PTHR38248">
    <property type="entry name" value="FUNK1 6"/>
    <property type="match status" value="1"/>
</dbReference>
<feature type="non-terminal residue" evidence="2">
    <location>
        <position position="1"/>
    </location>
</feature>
<dbReference type="PANTHER" id="PTHR38248:SF2">
    <property type="entry name" value="FUNK1 11"/>
    <property type="match status" value="1"/>
</dbReference>
<sequence>HHYTFEKAGVLHHDISVGNIVIYEGIGILIDWDLVKLINQSGPRQTTCTGTWQFMSIALMCNCEATHGYMDNLESSLYILL</sequence>
<dbReference type="Pfam" id="PF17667">
    <property type="entry name" value="Pkinase_fungal"/>
    <property type="match status" value="1"/>
</dbReference>
<dbReference type="OrthoDB" id="2747778at2759"/>